<feature type="region of interest" description="Disordered" evidence="6">
    <location>
        <begin position="298"/>
        <end position="343"/>
    </location>
</feature>
<evidence type="ECO:0000256" key="3">
    <source>
        <dbReference type="ARBA" id="ARBA00022777"/>
    </source>
</evidence>
<keyword evidence="4 5" id="KW-0067">ATP-binding</keyword>
<name>A0A2P4UM29_9ACTN</name>
<evidence type="ECO:0000256" key="4">
    <source>
        <dbReference type="ARBA" id="ARBA00022840"/>
    </source>
</evidence>
<reference evidence="8 9" key="1">
    <citation type="journal article" date="2017" name="Chemistry">
        <title>Isolation, Biosynthesis and Chemical Modifications of Rubterolones A-F: Rare Tropolone Alkaloids from Actinomadura sp. 5-2.</title>
        <authorList>
            <person name="Guo H."/>
            <person name="Benndorf R."/>
            <person name="Leichnitz D."/>
            <person name="Klassen J.L."/>
            <person name="Vollmers J."/>
            <person name="Gorls H."/>
            <person name="Steinacker M."/>
            <person name="Weigel C."/>
            <person name="Dahse H.M."/>
            <person name="Kaster A.K."/>
            <person name="de Beer Z.W."/>
            <person name="Poulsen M."/>
            <person name="Beemelmanns C."/>
        </authorList>
    </citation>
    <scope>NUCLEOTIDE SEQUENCE [LARGE SCALE GENOMIC DNA]</scope>
    <source>
        <strain evidence="8 9">5-2</strain>
    </source>
</reference>
<evidence type="ECO:0000256" key="5">
    <source>
        <dbReference type="PROSITE-ProRule" id="PRU10141"/>
    </source>
</evidence>
<dbReference type="GO" id="GO:0004674">
    <property type="term" value="F:protein serine/threonine kinase activity"/>
    <property type="evidence" value="ECO:0007669"/>
    <property type="project" value="UniProtKB-EC"/>
</dbReference>
<feature type="binding site" evidence="5">
    <location>
        <position position="43"/>
    </location>
    <ligand>
        <name>ATP</name>
        <dbReference type="ChEBI" id="CHEBI:30616"/>
    </ligand>
</feature>
<sequence length="343" mass="36716">MESLMPSDPRRIGGIELHGRLGEGGMGQVFFGVTPGGDQVAVKIVHKAYADREDIRERFAREVTAMSMVQGPRVASLIAAAGPDDDQPWLAMEYVRGFTLRDFVHGHGPLDAGMGAALGDLLAEGLGAVHEAGLLHRDLKPANILLSGDGPKIIDFGLVSLGEALDSGAAELTTSGVTLGTPVTMSPEQVSTPTSLTPAADVYSMGASLLFALTSHYPYERRQMPALLWAITDPETAPDLSGVPPELVPVVAGLIAHRADERHDLDEARDRFQHLLASAGFAPGEAYVRLAAVTYIERPSDPPADVDPPRAEPRRERTPRTPTPVVERLASRLSSAYQRDRSL</sequence>
<evidence type="ECO:0000256" key="2">
    <source>
        <dbReference type="ARBA" id="ARBA00022741"/>
    </source>
</evidence>
<dbReference type="AlphaFoldDB" id="A0A2P4UM29"/>
<dbReference type="EC" id="2.7.11.1" evidence="8"/>
<dbReference type="CDD" id="cd14014">
    <property type="entry name" value="STKc_PknB_like"/>
    <property type="match status" value="1"/>
</dbReference>
<dbReference type="SMART" id="SM00220">
    <property type="entry name" value="S_TKc"/>
    <property type="match status" value="1"/>
</dbReference>
<dbReference type="InterPro" id="IPR011009">
    <property type="entry name" value="Kinase-like_dom_sf"/>
</dbReference>
<accession>A0A2P4UM29</accession>
<dbReference type="GO" id="GO:0005524">
    <property type="term" value="F:ATP binding"/>
    <property type="evidence" value="ECO:0007669"/>
    <property type="project" value="UniProtKB-UniRule"/>
</dbReference>
<dbReference type="Gene3D" id="3.30.200.20">
    <property type="entry name" value="Phosphorylase Kinase, domain 1"/>
    <property type="match status" value="1"/>
</dbReference>
<dbReference type="PANTHER" id="PTHR43289:SF34">
    <property type="entry name" value="SERINE_THREONINE-PROTEIN KINASE YBDM-RELATED"/>
    <property type="match status" value="1"/>
</dbReference>
<dbReference type="EMBL" id="MTBP01000001">
    <property type="protein sequence ID" value="POM26104.1"/>
    <property type="molecule type" value="Genomic_DNA"/>
</dbReference>
<evidence type="ECO:0000256" key="1">
    <source>
        <dbReference type="ARBA" id="ARBA00022679"/>
    </source>
</evidence>
<dbReference type="SUPFAM" id="SSF56112">
    <property type="entry name" value="Protein kinase-like (PK-like)"/>
    <property type="match status" value="1"/>
</dbReference>
<dbReference type="PROSITE" id="PS00107">
    <property type="entry name" value="PROTEIN_KINASE_ATP"/>
    <property type="match status" value="1"/>
</dbReference>
<comment type="caution">
    <text evidence="8">The sequence shown here is derived from an EMBL/GenBank/DDBJ whole genome shotgun (WGS) entry which is preliminary data.</text>
</comment>
<organism evidence="8 9">
    <name type="scientific">Actinomadura rubteroloni</name>
    <dbReference type="NCBI Taxonomy" id="1926885"/>
    <lineage>
        <taxon>Bacteria</taxon>
        <taxon>Bacillati</taxon>
        <taxon>Actinomycetota</taxon>
        <taxon>Actinomycetes</taxon>
        <taxon>Streptosporangiales</taxon>
        <taxon>Thermomonosporaceae</taxon>
        <taxon>Actinomadura</taxon>
    </lineage>
</organism>
<evidence type="ECO:0000313" key="9">
    <source>
        <dbReference type="Proteomes" id="UP000242367"/>
    </source>
</evidence>
<keyword evidence="9" id="KW-1185">Reference proteome</keyword>
<keyword evidence="3 8" id="KW-0418">Kinase</keyword>
<gene>
    <name evidence="8" type="primary">afsK_2</name>
    <name evidence="8" type="ORF">BTM25_04920</name>
</gene>
<dbReference type="Pfam" id="PF00069">
    <property type="entry name" value="Pkinase"/>
    <property type="match status" value="1"/>
</dbReference>
<evidence type="ECO:0000259" key="7">
    <source>
        <dbReference type="PROSITE" id="PS50011"/>
    </source>
</evidence>
<feature type="domain" description="Protein kinase" evidence="7">
    <location>
        <begin position="15"/>
        <end position="277"/>
    </location>
</feature>
<dbReference type="InterPro" id="IPR008271">
    <property type="entry name" value="Ser/Thr_kinase_AS"/>
</dbReference>
<dbReference type="PANTHER" id="PTHR43289">
    <property type="entry name" value="MITOGEN-ACTIVATED PROTEIN KINASE KINASE KINASE 20-RELATED"/>
    <property type="match status" value="1"/>
</dbReference>
<feature type="compositionally biased region" description="Basic and acidic residues" evidence="6">
    <location>
        <begin position="307"/>
        <end position="319"/>
    </location>
</feature>
<dbReference type="InterPro" id="IPR000719">
    <property type="entry name" value="Prot_kinase_dom"/>
</dbReference>
<dbReference type="Proteomes" id="UP000242367">
    <property type="component" value="Unassembled WGS sequence"/>
</dbReference>
<keyword evidence="2 5" id="KW-0547">Nucleotide-binding</keyword>
<proteinExistence type="predicted"/>
<evidence type="ECO:0000256" key="6">
    <source>
        <dbReference type="SAM" id="MobiDB-lite"/>
    </source>
</evidence>
<keyword evidence="1 8" id="KW-0808">Transferase</keyword>
<dbReference type="Gene3D" id="1.10.510.10">
    <property type="entry name" value="Transferase(Phosphotransferase) domain 1"/>
    <property type="match status" value="1"/>
</dbReference>
<evidence type="ECO:0000313" key="8">
    <source>
        <dbReference type="EMBL" id="POM26104.1"/>
    </source>
</evidence>
<dbReference type="PROSITE" id="PS00108">
    <property type="entry name" value="PROTEIN_KINASE_ST"/>
    <property type="match status" value="1"/>
</dbReference>
<dbReference type="InterPro" id="IPR017441">
    <property type="entry name" value="Protein_kinase_ATP_BS"/>
</dbReference>
<protein>
    <submittedName>
        <fullName evidence="8">Serine/threonine-protein kinase AfsK</fullName>
        <ecNumber evidence="8">2.7.11.1</ecNumber>
    </submittedName>
</protein>
<dbReference type="PROSITE" id="PS50011">
    <property type="entry name" value="PROTEIN_KINASE_DOM"/>
    <property type="match status" value="1"/>
</dbReference>